<dbReference type="InterPro" id="IPR036390">
    <property type="entry name" value="WH_DNA-bd_sf"/>
</dbReference>
<accession>A0A0C6PDN4</accession>
<comment type="similarity">
    <text evidence="1">Belongs to the LysR transcriptional regulatory family.</text>
</comment>
<dbReference type="Pfam" id="PF03466">
    <property type="entry name" value="LysR_substrate"/>
    <property type="match status" value="1"/>
</dbReference>
<dbReference type="CDD" id="cd08414">
    <property type="entry name" value="PBP2_LTTR_aromatics_like"/>
    <property type="match status" value="1"/>
</dbReference>
<dbReference type="InterPro" id="IPR005119">
    <property type="entry name" value="LysR_subst-bd"/>
</dbReference>
<dbReference type="PROSITE" id="PS50931">
    <property type="entry name" value="HTH_LYSR"/>
    <property type="match status" value="1"/>
</dbReference>
<dbReference type="PANTHER" id="PTHR30346">
    <property type="entry name" value="TRANSCRIPTIONAL DUAL REGULATOR HCAR-RELATED"/>
    <property type="match status" value="1"/>
</dbReference>
<dbReference type="InterPro" id="IPR000847">
    <property type="entry name" value="LysR_HTH_N"/>
</dbReference>
<evidence type="ECO:0000313" key="6">
    <source>
        <dbReference type="EMBL" id="CCJ56734.1"/>
    </source>
</evidence>
<sequence>MADFVASMNLKSLRHFCVVATELNLRRAAEQLHIAQPALSVSIAQLESRLGARLFVRGRRGVTLTEAGALLLPEAMQILRHAERLPFLARDAASGDVGTLRLAFVGSAPYRLLPQALPQLQRAHPGVHVELYEATTDRIVEGLHNRTFDLGIVRYPLDAFPGLELELVDEDGFCVALPHDHALVAAGEISLRDLADEPLLLPPREHSPPLRALMLEGFQAQGIMPRIANHMATQTATVLALVEMGAGIALVPQSIVGRVGYRVAFRPLAPGSRFRTGLALLSSPDHHTTLADHFRRAIRQRMG</sequence>
<gene>
    <name evidence="6" type="ORF">BN112_4820</name>
</gene>
<proteinExistence type="inferred from homology"/>
<dbReference type="GO" id="GO:0003700">
    <property type="term" value="F:DNA-binding transcription factor activity"/>
    <property type="evidence" value="ECO:0007669"/>
    <property type="project" value="InterPro"/>
</dbReference>
<evidence type="ECO:0000259" key="5">
    <source>
        <dbReference type="PROSITE" id="PS50931"/>
    </source>
</evidence>
<keyword evidence="4" id="KW-0804">Transcription</keyword>
<keyword evidence="2" id="KW-0805">Transcription regulation</keyword>
<dbReference type="PRINTS" id="PR00039">
    <property type="entry name" value="HTHLYSR"/>
</dbReference>
<evidence type="ECO:0000313" key="7">
    <source>
        <dbReference type="Proteomes" id="UP000007564"/>
    </source>
</evidence>
<dbReference type="GeneID" id="56477922"/>
<evidence type="ECO:0000256" key="4">
    <source>
        <dbReference type="ARBA" id="ARBA00023163"/>
    </source>
</evidence>
<dbReference type="GO" id="GO:0032993">
    <property type="term" value="C:protein-DNA complex"/>
    <property type="evidence" value="ECO:0007669"/>
    <property type="project" value="TreeGrafter"/>
</dbReference>
<evidence type="ECO:0000256" key="2">
    <source>
        <dbReference type="ARBA" id="ARBA00023015"/>
    </source>
</evidence>
<dbReference type="FunFam" id="1.10.10.10:FF:000001">
    <property type="entry name" value="LysR family transcriptional regulator"/>
    <property type="match status" value="1"/>
</dbReference>
<evidence type="ECO:0000256" key="3">
    <source>
        <dbReference type="ARBA" id="ARBA00023125"/>
    </source>
</evidence>
<dbReference type="KEGG" id="bbh:BN112_4820"/>
<reference evidence="6 7" key="1">
    <citation type="journal article" date="2012" name="BMC Genomics">
        <title>Comparative genomics of the classical Bordetella subspecies: the evolution and exchange of virulence-associated diversity amongst closely related pathogens.</title>
        <authorList>
            <person name="Park J."/>
            <person name="Zhang Y."/>
            <person name="Buboltz A.M."/>
            <person name="Zhang X."/>
            <person name="Schuster S.C."/>
            <person name="Ahuja U."/>
            <person name="Liu M."/>
            <person name="Miller J.F."/>
            <person name="Sebaihia M."/>
            <person name="Bentley S.D."/>
            <person name="Parkhill J."/>
            <person name="Harvill E.T."/>
        </authorList>
    </citation>
    <scope>NUCLEOTIDE SEQUENCE [LARGE SCALE GENOMIC DNA]</scope>
    <source>
        <strain evidence="6 7">253</strain>
    </source>
</reference>
<dbReference type="SUPFAM" id="SSF53850">
    <property type="entry name" value="Periplasmic binding protein-like II"/>
    <property type="match status" value="1"/>
</dbReference>
<dbReference type="GO" id="GO:0003677">
    <property type="term" value="F:DNA binding"/>
    <property type="evidence" value="ECO:0007669"/>
    <property type="project" value="UniProtKB-KW"/>
</dbReference>
<dbReference type="Gene3D" id="3.40.190.10">
    <property type="entry name" value="Periplasmic binding protein-like II"/>
    <property type="match status" value="2"/>
</dbReference>
<organism evidence="6 7">
    <name type="scientific">Bordetella bronchiseptica 253</name>
    <dbReference type="NCBI Taxonomy" id="568707"/>
    <lineage>
        <taxon>Bacteria</taxon>
        <taxon>Pseudomonadati</taxon>
        <taxon>Pseudomonadota</taxon>
        <taxon>Betaproteobacteria</taxon>
        <taxon>Burkholderiales</taxon>
        <taxon>Alcaligenaceae</taxon>
        <taxon>Bordetella</taxon>
    </lineage>
</organism>
<dbReference type="OrthoDB" id="9157176at2"/>
<dbReference type="Proteomes" id="UP000007564">
    <property type="component" value="Chromosome"/>
</dbReference>
<protein>
    <submittedName>
        <fullName evidence="6">LysR-family transcriptional regulator</fullName>
    </submittedName>
</protein>
<dbReference type="HOGENOM" id="CLU_039613_6_4_4"/>
<dbReference type="InterPro" id="IPR036388">
    <property type="entry name" value="WH-like_DNA-bd_sf"/>
</dbReference>
<feature type="domain" description="HTH lysR-type" evidence="5">
    <location>
        <begin position="8"/>
        <end position="65"/>
    </location>
</feature>
<dbReference type="AlphaFoldDB" id="A0A0C6PDN4"/>
<dbReference type="SUPFAM" id="SSF46785">
    <property type="entry name" value="Winged helix' DNA-binding domain"/>
    <property type="match status" value="1"/>
</dbReference>
<name>A0A0C6PDN4_BORBO</name>
<evidence type="ECO:0000256" key="1">
    <source>
        <dbReference type="ARBA" id="ARBA00009437"/>
    </source>
</evidence>
<dbReference type="EMBL" id="HE965806">
    <property type="protein sequence ID" value="CCJ56734.1"/>
    <property type="molecule type" value="Genomic_DNA"/>
</dbReference>
<keyword evidence="3" id="KW-0238">DNA-binding</keyword>
<dbReference type="Gene3D" id="1.10.10.10">
    <property type="entry name" value="Winged helix-like DNA-binding domain superfamily/Winged helix DNA-binding domain"/>
    <property type="match status" value="1"/>
</dbReference>
<dbReference type="PANTHER" id="PTHR30346:SF17">
    <property type="entry name" value="LYSR FAMILY TRANSCRIPTIONAL REGULATOR"/>
    <property type="match status" value="1"/>
</dbReference>
<dbReference type="RefSeq" id="WP_003813474.1">
    <property type="nucleotide sequence ID" value="NC_019382.1"/>
</dbReference>
<dbReference type="Pfam" id="PF00126">
    <property type="entry name" value="HTH_1"/>
    <property type="match status" value="1"/>
</dbReference>